<keyword evidence="9" id="KW-1185">Reference proteome</keyword>
<evidence type="ECO:0000256" key="4">
    <source>
        <dbReference type="ARBA" id="ARBA00022777"/>
    </source>
</evidence>
<feature type="binding site" evidence="7">
    <location>
        <position position="119"/>
    </location>
    <ligand>
        <name>ATP</name>
        <dbReference type="ChEBI" id="CHEBI:30616"/>
    </ligand>
</feature>
<keyword evidence="2 7" id="KW-0808">Transferase</keyword>
<evidence type="ECO:0000256" key="5">
    <source>
        <dbReference type="ARBA" id="ARBA00022840"/>
    </source>
</evidence>
<evidence type="ECO:0000256" key="1">
    <source>
        <dbReference type="ARBA" id="ARBA00022605"/>
    </source>
</evidence>
<dbReference type="HAMAP" id="MF_00109">
    <property type="entry name" value="Shikimate_kinase"/>
    <property type="match status" value="1"/>
</dbReference>
<dbReference type="RefSeq" id="WP_179240496.1">
    <property type="nucleotide sequence ID" value="NZ_CP058595.1"/>
</dbReference>
<comment type="caution">
    <text evidence="7">Lacks conserved residue(s) required for the propagation of feature annotation.</text>
</comment>
<sequence>MKIVLVGYMGSGKSTVAKLLANAMKLKFLDLDNYIEQRLGSKIPIIFKERGELFFRKKEHEYLKCILDNENDLVLSVGGGTPCYAGNMDSIIEKADAVFYLKVSLPVLVQRLSKEKENRPLIKNIPDEDLPEFIGKHLFERSFYYSQATYKVLCDKKEPKTIVDEIQSLFI</sequence>
<dbReference type="GO" id="GO:0009423">
    <property type="term" value="P:chorismate biosynthetic process"/>
    <property type="evidence" value="ECO:0007669"/>
    <property type="project" value="UniProtKB-UniRule"/>
</dbReference>
<dbReference type="Gene3D" id="3.40.50.300">
    <property type="entry name" value="P-loop containing nucleotide triphosphate hydrolases"/>
    <property type="match status" value="1"/>
</dbReference>
<feature type="binding site" evidence="7">
    <location>
        <position position="14"/>
    </location>
    <ligand>
        <name>Mg(2+)</name>
        <dbReference type="ChEBI" id="CHEBI:18420"/>
    </ligand>
</feature>
<feature type="binding site" evidence="7">
    <location>
        <position position="79"/>
    </location>
    <ligand>
        <name>substrate</name>
    </ligand>
</feature>
<organism evidence="8 9">
    <name type="scientific">Costertonia aggregata</name>
    <dbReference type="NCBI Taxonomy" id="343403"/>
    <lineage>
        <taxon>Bacteria</taxon>
        <taxon>Pseudomonadati</taxon>
        <taxon>Bacteroidota</taxon>
        <taxon>Flavobacteriia</taxon>
        <taxon>Flavobacteriales</taxon>
        <taxon>Flavobacteriaceae</taxon>
        <taxon>Costertonia</taxon>
    </lineage>
</organism>
<dbReference type="Pfam" id="PF01202">
    <property type="entry name" value="SKI"/>
    <property type="match status" value="1"/>
</dbReference>
<dbReference type="PANTHER" id="PTHR21087">
    <property type="entry name" value="SHIKIMATE KINASE"/>
    <property type="match status" value="1"/>
</dbReference>
<comment type="catalytic activity">
    <reaction evidence="7">
        <text>shikimate + ATP = 3-phosphoshikimate + ADP + H(+)</text>
        <dbReference type="Rhea" id="RHEA:13121"/>
        <dbReference type="ChEBI" id="CHEBI:15378"/>
        <dbReference type="ChEBI" id="CHEBI:30616"/>
        <dbReference type="ChEBI" id="CHEBI:36208"/>
        <dbReference type="ChEBI" id="CHEBI:145989"/>
        <dbReference type="ChEBI" id="CHEBI:456216"/>
        <dbReference type="EC" id="2.7.1.71"/>
    </reaction>
</comment>
<feature type="binding site" evidence="7">
    <location>
        <position position="56"/>
    </location>
    <ligand>
        <name>substrate</name>
    </ligand>
</feature>
<keyword evidence="6 7" id="KW-0057">Aromatic amino acid biosynthesis</keyword>
<accession>A0A7H9AL25</accession>
<feature type="binding site" evidence="7">
    <location>
        <begin position="10"/>
        <end position="15"/>
    </location>
    <ligand>
        <name>ATP</name>
        <dbReference type="ChEBI" id="CHEBI:30616"/>
    </ligand>
</feature>
<dbReference type="GO" id="GO:0000287">
    <property type="term" value="F:magnesium ion binding"/>
    <property type="evidence" value="ECO:0007669"/>
    <property type="project" value="UniProtKB-UniRule"/>
</dbReference>
<feature type="binding site" evidence="7">
    <location>
        <position position="141"/>
    </location>
    <ligand>
        <name>substrate</name>
    </ligand>
</feature>
<dbReference type="SUPFAM" id="SSF52540">
    <property type="entry name" value="P-loop containing nucleoside triphosphate hydrolases"/>
    <property type="match status" value="1"/>
</dbReference>
<comment type="similarity">
    <text evidence="7">Belongs to the shikimate kinase family.</text>
</comment>
<dbReference type="UniPathway" id="UPA00053">
    <property type="reaction ID" value="UER00088"/>
</dbReference>
<proteinExistence type="inferred from homology"/>
<dbReference type="GO" id="GO:0004765">
    <property type="term" value="F:shikimate kinase activity"/>
    <property type="evidence" value="ECO:0007669"/>
    <property type="project" value="UniProtKB-UniRule"/>
</dbReference>
<comment type="subunit">
    <text evidence="7">Monomer.</text>
</comment>
<dbReference type="InterPro" id="IPR027417">
    <property type="entry name" value="P-loop_NTPase"/>
</dbReference>
<dbReference type="GO" id="GO:0009073">
    <property type="term" value="P:aromatic amino acid family biosynthetic process"/>
    <property type="evidence" value="ECO:0007669"/>
    <property type="project" value="UniProtKB-KW"/>
</dbReference>
<dbReference type="KEGG" id="cagg:HYG79_01955"/>
<dbReference type="InterPro" id="IPR000623">
    <property type="entry name" value="Shikimate_kinase/TSH1"/>
</dbReference>
<keyword evidence="3 7" id="KW-0547">Nucleotide-binding</keyword>
<dbReference type="PRINTS" id="PR01100">
    <property type="entry name" value="SHIKIMTKNASE"/>
</dbReference>
<keyword evidence="7" id="KW-0963">Cytoplasm</keyword>
<keyword evidence="5 7" id="KW-0067">ATP-binding</keyword>
<protein>
    <recommendedName>
        <fullName evidence="7">Shikimate kinase</fullName>
        <shortName evidence="7">SK</shortName>
        <ecNumber evidence="7">2.7.1.71</ecNumber>
    </recommendedName>
</protein>
<comment type="pathway">
    <text evidence="7">Metabolic intermediate biosynthesis; chorismate biosynthesis; chorismate from D-erythrose 4-phosphate and phosphoenolpyruvate: step 5/7.</text>
</comment>
<dbReference type="AlphaFoldDB" id="A0A7H9AL25"/>
<evidence type="ECO:0000256" key="2">
    <source>
        <dbReference type="ARBA" id="ARBA00022679"/>
    </source>
</evidence>
<evidence type="ECO:0000256" key="6">
    <source>
        <dbReference type="ARBA" id="ARBA00023141"/>
    </source>
</evidence>
<keyword evidence="1 7" id="KW-0028">Amino-acid biosynthesis</keyword>
<name>A0A7H9AL25_9FLAO</name>
<keyword evidence="7" id="KW-0479">Metal-binding</keyword>
<reference evidence="8 9" key="1">
    <citation type="journal article" date="2006" name="Int. J. Syst. Evol. Microbiol.">
        <title>Costertonia aggregata gen. nov., sp. nov., a mesophilic marine bacterium of the family Flavobacteriaceae, isolated from a mature biofilm.</title>
        <authorList>
            <person name="Kwon K.K."/>
            <person name="Lee Y.K."/>
            <person name="Lee H.K."/>
        </authorList>
    </citation>
    <scope>NUCLEOTIDE SEQUENCE [LARGE SCALE GENOMIC DNA]</scope>
    <source>
        <strain evidence="8 9">KCCM 42265</strain>
    </source>
</reference>
<evidence type="ECO:0000313" key="9">
    <source>
        <dbReference type="Proteomes" id="UP000509302"/>
    </source>
</evidence>
<dbReference type="GO" id="GO:0008652">
    <property type="term" value="P:amino acid biosynthetic process"/>
    <property type="evidence" value="ECO:0007669"/>
    <property type="project" value="UniProtKB-KW"/>
</dbReference>
<dbReference type="CDD" id="cd00464">
    <property type="entry name" value="SK"/>
    <property type="match status" value="1"/>
</dbReference>
<evidence type="ECO:0000256" key="7">
    <source>
        <dbReference type="HAMAP-Rule" id="MF_00109"/>
    </source>
</evidence>
<evidence type="ECO:0000313" key="8">
    <source>
        <dbReference type="EMBL" id="QLG44160.1"/>
    </source>
</evidence>
<comment type="cofactor">
    <cofactor evidence="7">
        <name>Mg(2+)</name>
        <dbReference type="ChEBI" id="CHEBI:18420"/>
    </cofactor>
    <text evidence="7">Binds 1 Mg(2+) ion per subunit.</text>
</comment>
<dbReference type="PANTHER" id="PTHR21087:SF16">
    <property type="entry name" value="SHIKIMATE KINASE 1, CHLOROPLASTIC"/>
    <property type="match status" value="1"/>
</dbReference>
<dbReference type="EMBL" id="CP058595">
    <property type="protein sequence ID" value="QLG44160.1"/>
    <property type="molecule type" value="Genomic_DNA"/>
</dbReference>
<dbReference type="GO" id="GO:0005829">
    <property type="term" value="C:cytosol"/>
    <property type="evidence" value="ECO:0007669"/>
    <property type="project" value="TreeGrafter"/>
</dbReference>
<comment type="subcellular location">
    <subcellularLocation>
        <location evidence="7">Cytoplasm</location>
    </subcellularLocation>
</comment>
<dbReference type="GO" id="GO:0005524">
    <property type="term" value="F:ATP binding"/>
    <property type="evidence" value="ECO:0007669"/>
    <property type="project" value="UniProtKB-UniRule"/>
</dbReference>
<dbReference type="Proteomes" id="UP000509302">
    <property type="component" value="Chromosome"/>
</dbReference>
<dbReference type="InterPro" id="IPR031322">
    <property type="entry name" value="Shikimate/glucono_kinase"/>
</dbReference>
<keyword evidence="7" id="KW-0460">Magnesium</keyword>
<evidence type="ECO:0000256" key="3">
    <source>
        <dbReference type="ARBA" id="ARBA00022741"/>
    </source>
</evidence>
<gene>
    <name evidence="7" type="primary">aroK</name>
    <name evidence="8" type="ORF">HYG79_01955</name>
</gene>
<keyword evidence="4 7" id="KW-0418">Kinase</keyword>
<dbReference type="EC" id="2.7.1.71" evidence="7"/>
<feature type="binding site" evidence="7">
    <location>
        <position position="32"/>
    </location>
    <ligand>
        <name>substrate</name>
    </ligand>
</feature>
<comment type="function">
    <text evidence="7">Catalyzes the specific phosphorylation of the 3-hydroxyl group of shikimic acid using ATP as a cosubstrate.</text>
</comment>